<reference evidence="2" key="2">
    <citation type="submission" date="2017-02" db="EMBL/GenBank/DDBJ databases">
        <title>Sunflower complete genome.</title>
        <authorList>
            <person name="Langlade N."/>
            <person name="Munos S."/>
        </authorList>
    </citation>
    <scope>NUCLEOTIDE SEQUENCE [LARGE SCALE GENOMIC DNA]</scope>
    <source>
        <tissue evidence="2">Leaves</tissue>
    </source>
</reference>
<evidence type="ECO:0000313" key="2">
    <source>
        <dbReference type="EMBL" id="OTF94991.1"/>
    </source>
</evidence>
<keyword evidence="3" id="KW-1185">Reference proteome</keyword>
<proteinExistence type="predicted"/>
<gene>
    <name evidence="2" type="ORF">HannXRQ_Chr15g0478171</name>
    <name evidence="1" type="ORF">HanXRQr2_Chr15g0690011</name>
</gene>
<evidence type="ECO:0000313" key="3">
    <source>
        <dbReference type="Proteomes" id="UP000215914"/>
    </source>
</evidence>
<reference evidence="1 3" key="1">
    <citation type="journal article" date="2017" name="Nature">
        <title>The sunflower genome provides insights into oil metabolism, flowering and Asterid evolution.</title>
        <authorList>
            <person name="Badouin H."/>
            <person name="Gouzy J."/>
            <person name="Grassa C.J."/>
            <person name="Murat F."/>
            <person name="Staton S.E."/>
            <person name="Cottret L."/>
            <person name="Lelandais-Briere C."/>
            <person name="Owens G.L."/>
            <person name="Carrere S."/>
            <person name="Mayjonade B."/>
            <person name="Legrand L."/>
            <person name="Gill N."/>
            <person name="Kane N.C."/>
            <person name="Bowers J.E."/>
            <person name="Hubner S."/>
            <person name="Bellec A."/>
            <person name="Berard A."/>
            <person name="Berges H."/>
            <person name="Blanchet N."/>
            <person name="Boniface M.C."/>
            <person name="Brunel D."/>
            <person name="Catrice O."/>
            <person name="Chaidir N."/>
            <person name="Claudel C."/>
            <person name="Donnadieu C."/>
            <person name="Faraut T."/>
            <person name="Fievet G."/>
            <person name="Helmstetter N."/>
            <person name="King M."/>
            <person name="Knapp S.J."/>
            <person name="Lai Z."/>
            <person name="Le Paslier M.C."/>
            <person name="Lippi Y."/>
            <person name="Lorenzon L."/>
            <person name="Mandel J.R."/>
            <person name="Marage G."/>
            <person name="Marchand G."/>
            <person name="Marquand E."/>
            <person name="Bret-Mestries E."/>
            <person name="Morien E."/>
            <person name="Nambeesan S."/>
            <person name="Nguyen T."/>
            <person name="Pegot-Espagnet P."/>
            <person name="Pouilly N."/>
            <person name="Raftis F."/>
            <person name="Sallet E."/>
            <person name="Schiex T."/>
            <person name="Thomas J."/>
            <person name="Vandecasteele C."/>
            <person name="Vares D."/>
            <person name="Vear F."/>
            <person name="Vautrin S."/>
            <person name="Crespi M."/>
            <person name="Mangin B."/>
            <person name="Burke J.M."/>
            <person name="Salse J."/>
            <person name="Munos S."/>
            <person name="Vincourt P."/>
            <person name="Rieseberg L.H."/>
            <person name="Langlade N.B."/>
        </authorList>
    </citation>
    <scope>NUCLEOTIDE SEQUENCE [LARGE SCALE GENOMIC DNA]</scope>
    <source>
        <strain evidence="3">cv. SF193</strain>
        <tissue evidence="1">Leaves</tissue>
    </source>
</reference>
<protein>
    <submittedName>
        <fullName evidence="2">Uncharacterized protein</fullName>
    </submittedName>
</protein>
<evidence type="ECO:0000313" key="1">
    <source>
        <dbReference type="EMBL" id="KAF5764262.1"/>
    </source>
</evidence>
<sequence>MGISKLWDEPDRDPVLMRDGHVMSAWDFIKSDDTSAVVFTDAEATEGDDVVVCRAEHRFEGST</sequence>
<dbReference type="AlphaFoldDB" id="A0A251S8T2"/>
<accession>A0A251S8T2</accession>
<dbReference type="EMBL" id="CM007904">
    <property type="protein sequence ID" value="OTF94991.1"/>
    <property type="molecule type" value="Genomic_DNA"/>
</dbReference>
<dbReference type="Gramene" id="mRNA:HanXRQr2_Chr15g0690011">
    <property type="protein sequence ID" value="mRNA:HanXRQr2_Chr15g0690011"/>
    <property type="gene ID" value="HanXRQr2_Chr15g0690011"/>
</dbReference>
<dbReference type="InParanoid" id="A0A251S8T2"/>
<dbReference type="Proteomes" id="UP000215914">
    <property type="component" value="Chromosome 15"/>
</dbReference>
<reference evidence="1" key="3">
    <citation type="submission" date="2020-06" db="EMBL/GenBank/DDBJ databases">
        <title>Helianthus annuus Genome sequencing and assembly Release 2.</title>
        <authorList>
            <person name="Gouzy J."/>
            <person name="Langlade N."/>
            <person name="Munos S."/>
        </authorList>
    </citation>
    <scope>NUCLEOTIDE SEQUENCE</scope>
    <source>
        <tissue evidence="1">Leaves</tissue>
    </source>
</reference>
<name>A0A251S8T2_HELAN</name>
<dbReference type="EMBL" id="MNCJ02000330">
    <property type="protein sequence ID" value="KAF5764262.1"/>
    <property type="molecule type" value="Genomic_DNA"/>
</dbReference>
<organism evidence="2 3">
    <name type="scientific">Helianthus annuus</name>
    <name type="common">Common sunflower</name>
    <dbReference type="NCBI Taxonomy" id="4232"/>
    <lineage>
        <taxon>Eukaryota</taxon>
        <taxon>Viridiplantae</taxon>
        <taxon>Streptophyta</taxon>
        <taxon>Embryophyta</taxon>
        <taxon>Tracheophyta</taxon>
        <taxon>Spermatophyta</taxon>
        <taxon>Magnoliopsida</taxon>
        <taxon>eudicotyledons</taxon>
        <taxon>Gunneridae</taxon>
        <taxon>Pentapetalae</taxon>
        <taxon>asterids</taxon>
        <taxon>campanulids</taxon>
        <taxon>Asterales</taxon>
        <taxon>Asteraceae</taxon>
        <taxon>Asteroideae</taxon>
        <taxon>Heliantheae alliance</taxon>
        <taxon>Heliantheae</taxon>
        <taxon>Helianthus</taxon>
    </lineage>
</organism>